<feature type="compositionally biased region" description="Low complexity" evidence="1">
    <location>
        <begin position="127"/>
        <end position="153"/>
    </location>
</feature>
<feature type="compositionally biased region" description="Basic and acidic residues" evidence="1">
    <location>
        <begin position="115"/>
        <end position="125"/>
    </location>
</feature>
<feature type="region of interest" description="Disordered" evidence="1">
    <location>
        <begin position="1262"/>
        <end position="1281"/>
    </location>
</feature>
<evidence type="ECO:0000256" key="2">
    <source>
        <dbReference type="SAM" id="SignalP"/>
    </source>
</evidence>
<dbReference type="SUPFAM" id="SSF51126">
    <property type="entry name" value="Pectin lyase-like"/>
    <property type="match status" value="1"/>
</dbReference>
<dbReference type="InterPro" id="IPR011050">
    <property type="entry name" value="Pectin_lyase_fold/virulence"/>
</dbReference>
<feature type="signal peptide" evidence="2">
    <location>
        <begin position="1"/>
        <end position="20"/>
    </location>
</feature>
<dbReference type="Proteomes" id="UP001430755">
    <property type="component" value="Unassembled WGS sequence"/>
</dbReference>
<evidence type="ECO:0000313" key="3">
    <source>
        <dbReference type="EMBL" id="MCI2241012.1"/>
    </source>
</evidence>
<feature type="region of interest" description="Disordered" evidence="1">
    <location>
        <begin position="36"/>
        <end position="153"/>
    </location>
</feature>
<feature type="compositionally biased region" description="Low complexity" evidence="1">
    <location>
        <begin position="55"/>
        <end position="99"/>
    </location>
</feature>
<feature type="chain" id="PRO_5046195172" evidence="2">
    <location>
        <begin position="21"/>
        <end position="1281"/>
    </location>
</feature>
<dbReference type="SMART" id="SM00710">
    <property type="entry name" value="PbH1"/>
    <property type="match status" value="6"/>
</dbReference>
<gene>
    <name evidence="3" type="ORF">LPT13_01430</name>
</gene>
<dbReference type="EMBL" id="JAJMLW010000001">
    <property type="protein sequence ID" value="MCI2241012.1"/>
    <property type="molecule type" value="Genomic_DNA"/>
</dbReference>
<dbReference type="RefSeq" id="WP_242162766.1">
    <property type="nucleotide sequence ID" value="NZ_JAJMLW010000001.1"/>
</dbReference>
<organism evidence="3 4">
    <name type="scientific">Adlercreutzia faecimuris</name>
    <dbReference type="NCBI Taxonomy" id="2897341"/>
    <lineage>
        <taxon>Bacteria</taxon>
        <taxon>Bacillati</taxon>
        <taxon>Actinomycetota</taxon>
        <taxon>Coriobacteriia</taxon>
        <taxon>Eggerthellales</taxon>
        <taxon>Eggerthellaceae</taxon>
        <taxon>Adlercreutzia</taxon>
    </lineage>
</organism>
<sequence length="1281" mass="130761">MIIGAIAACAALSLTGIAFAAAGGNQTISWTAMEKEQPPVPIEQADKPADQEPLAATGDGEDAAAAADPKADPATPADPAAPGGEAKAAAGKAAGDPAGSSEADPKAADPATADPKADPADDPAKPSDPAATEPEPEAPVAEDPAAQAEEPAPAVATVKFAIEPADQGAVSYNGTLYRNGDAVEAEAPATFAFTVQPAEGYEVDSVTVIRTAAPLEGEGAAQPGTGTAEALEAVDGAYTVAADEEAAVYQVTVKVADARINSHANLAKALAAGGAVKLEGDIAAEGPLAIAAGTEVVLDLAGHTLSLAEGQSAASLITVEPGAKLTVTDSTAAPLTSQCRAEEHGFPASRAGELAVYDAGSHELTYYVTTTKANRSSGTTSETRHKEQVNLGSAGAIEVAGLTAAIEVQDGAAFAMDGGRLTNAGGAHGVKAGNATVTITGNAAIAGSGSAGATGDDANGAGIYQADGALEVSGNAAIAGNRAANSGGGIYLAAGSATITGDAVVAGNAASEGDAVDDKANEHAPSYDGGGVYVAKAAALTMEGEAVVSGNVARRDGGGIYVEPQPKNSLLARNRLVITGGTITNNRSHALKTGGFYVSGGGGIFSMGDTSIDGAVITSNWSEDAGGGLCMPGEDKYQMPLLAMTNTVVAANRAGASEGGGMFCMTAGHKDADKAAGRISYVTTGTYITNNRTDTEFDYGGGGLFVPSDGFLNVVYPVVTGNDASGFGGGVAACSNSTVITQDAAIFDNKALGENSTTNPNEYGDRWARFTEGEGPGPKGSNPGDNAWSRPFDPSEVVKGAYDQYDTYNDHRMLKHVAWQNEDGSTEPLEANDFFSANRATVYGTMLGGHGADCTDGCTDSHRAEYNWTGWMSASPTQGSALVEYRGWNKGATVTLSSGETVEAFSGGARANDLGWYLWVNKSDFTEEEAEELARSLDGVSVEFSSPSASFTSSMAGFYAANLQTENDKICLDFKRYADGGFMENADGTSANDGLHLKADDTKLAPRELEAATRTEPLAYYRVYHIDEFPAGNGFAQANRIMALDAHPTAEAKVSARSTACVFVTGNFSNTNGGGIGCNGFINIGKPNGSVPDEPTAPESPTHFGSFQITKTLADLPAAEEGAQAVRATVVFHVMGYQDEASANAGEGHNVIYDAYHAMEFAPGDDQQVITLGRFPEGSYFTVTEVSYSGANYEISDGGAATRAVTVTANDPADEGAVIPLVNFVNRYKDDGHHSTGVVNTYTKQDGSYTVTQKWSKTEVVVPAPDEGGEQGDDPQTPAEA</sequence>
<evidence type="ECO:0000256" key="1">
    <source>
        <dbReference type="SAM" id="MobiDB-lite"/>
    </source>
</evidence>
<keyword evidence="4" id="KW-1185">Reference proteome</keyword>
<protein>
    <submittedName>
        <fullName evidence="3">Uncharacterized protein</fullName>
    </submittedName>
</protein>
<feature type="region of interest" description="Disordered" evidence="1">
    <location>
        <begin position="770"/>
        <end position="791"/>
    </location>
</feature>
<evidence type="ECO:0000313" key="4">
    <source>
        <dbReference type="Proteomes" id="UP001430755"/>
    </source>
</evidence>
<dbReference type="InterPro" id="IPR006626">
    <property type="entry name" value="PbH1"/>
</dbReference>
<proteinExistence type="predicted"/>
<keyword evidence="2" id="KW-0732">Signal</keyword>
<name>A0ABS9WFC2_9ACTN</name>
<comment type="caution">
    <text evidence="3">The sequence shown here is derived from an EMBL/GenBank/DDBJ whole genome shotgun (WGS) entry which is preliminary data.</text>
</comment>
<reference evidence="3" key="1">
    <citation type="submission" date="2021-11" db="EMBL/GenBank/DDBJ databases">
        <title>A Novel Adlercreutzia Species, isolated from a Allomyrina dichotoma larva feces.</title>
        <authorList>
            <person name="Suh M.K."/>
        </authorList>
    </citation>
    <scope>NUCLEOTIDE SEQUENCE</scope>
    <source>
        <strain evidence="3">JBNU-10</strain>
    </source>
</reference>
<accession>A0ABS9WFC2</accession>